<feature type="domain" description="PIN" evidence="1">
    <location>
        <begin position="4"/>
        <end position="122"/>
    </location>
</feature>
<evidence type="ECO:0000313" key="2">
    <source>
        <dbReference type="EMBL" id="KYF55915.1"/>
    </source>
</evidence>
<gene>
    <name evidence="2" type="ORF">BE08_04260</name>
</gene>
<dbReference type="AlphaFoldDB" id="A0A150PJR6"/>
<dbReference type="CDD" id="cd09872">
    <property type="entry name" value="PIN_Sll0205-like"/>
    <property type="match status" value="1"/>
</dbReference>
<name>A0A150PJR6_SORCE</name>
<dbReference type="SUPFAM" id="SSF88723">
    <property type="entry name" value="PIN domain-like"/>
    <property type="match status" value="1"/>
</dbReference>
<dbReference type="Pfam" id="PF01850">
    <property type="entry name" value="PIN"/>
    <property type="match status" value="1"/>
</dbReference>
<dbReference type="PANTHER" id="PTHR36173:SF2">
    <property type="entry name" value="RIBONUCLEASE VAPC16"/>
    <property type="match status" value="1"/>
</dbReference>
<dbReference type="InterPro" id="IPR052919">
    <property type="entry name" value="TA_system_RNase"/>
</dbReference>
<evidence type="ECO:0000259" key="1">
    <source>
        <dbReference type="Pfam" id="PF01850"/>
    </source>
</evidence>
<dbReference type="Proteomes" id="UP000075420">
    <property type="component" value="Unassembled WGS sequence"/>
</dbReference>
<sequence length="128" mass="14056">MRALLDTHALLWWLDGDERLSVPARTVIADENNEIFVSAASAWEIATKARIGKLPGALDVAADIMDCLKKQGFTPLSISVSDGQRAGSLPGPHRAPFDRMLIAQALSLDIPLVTNETAFEQYGIRRLW</sequence>
<evidence type="ECO:0000313" key="3">
    <source>
        <dbReference type="Proteomes" id="UP000075420"/>
    </source>
</evidence>
<dbReference type="InterPro" id="IPR029060">
    <property type="entry name" value="PIN-like_dom_sf"/>
</dbReference>
<dbReference type="InterPro" id="IPR041705">
    <property type="entry name" value="PIN_Sll0205"/>
</dbReference>
<dbReference type="EMBL" id="JELY01001398">
    <property type="protein sequence ID" value="KYF55915.1"/>
    <property type="molecule type" value="Genomic_DNA"/>
</dbReference>
<dbReference type="InterPro" id="IPR002716">
    <property type="entry name" value="PIN_dom"/>
</dbReference>
<proteinExistence type="predicted"/>
<reference evidence="2 3" key="1">
    <citation type="submission" date="2014-02" db="EMBL/GenBank/DDBJ databases">
        <title>The small core and large imbalanced accessory genome model reveals a collaborative survival strategy of Sorangium cellulosum strains in nature.</title>
        <authorList>
            <person name="Han K."/>
            <person name="Peng R."/>
            <person name="Blom J."/>
            <person name="Li Y.-Z."/>
        </authorList>
    </citation>
    <scope>NUCLEOTIDE SEQUENCE [LARGE SCALE GENOMIC DNA]</scope>
    <source>
        <strain evidence="2 3">So0157-25</strain>
    </source>
</reference>
<dbReference type="Gene3D" id="3.40.50.1010">
    <property type="entry name" value="5'-nuclease"/>
    <property type="match status" value="1"/>
</dbReference>
<accession>A0A150PJR6</accession>
<protein>
    <submittedName>
        <fullName evidence="2">Twitching motility protein PilT</fullName>
    </submittedName>
</protein>
<comment type="caution">
    <text evidence="2">The sequence shown here is derived from an EMBL/GenBank/DDBJ whole genome shotgun (WGS) entry which is preliminary data.</text>
</comment>
<dbReference type="PANTHER" id="PTHR36173">
    <property type="entry name" value="RIBONUCLEASE VAPC16-RELATED"/>
    <property type="match status" value="1"/>
</dbReference>
<organism evidence="2 3">
    <name type="scientific">Sorangium cellulosum</name>
    <name type="common">Polyangium cellulosum</name>
    <dbReference type="NCBI Taxonomy" id="56"/>
    <lineage>
        <taxon>Bacteria</taxon>
        <taxon>Pseudomonadati</taxon>
        <taxon>Myxococcota</taxon>
        <taxon>Polyangia</taxon>
        <taxon>Polyangiales</taxon>
        <taxon>Polyangiaceae</taxon>
        <taxon>Sorangium</taxon>
    </lineage>
</organism>